<keyword evidence="4" id="KW-1185">Reference proteome</keyword>
<dbReference type="AlphaFoldDB" id="N1UQY8"/>
<evidence type="ECO:0000256" key="1">
    <source>
        <dbReference type="SAM" id="Coils"/>
    </source>
</evidence>
<dbReference type="OrthoDB" id="4948301at2"/>
<reference evidence="3 4" key="1">
    <citation type="journal article" date="2013" name="Genome Announc.">
        <title>Draft Genome Sequence of Arthrobacter crystallopoietes Strain BAB-32, Revealing Genes for Bioremediation.</title>
        <authorList>
            <person name="Joshi M.N."/>
            <person name="Pandit A.S."/>
            <person name="Sharma A."/>
            <person name="Pandya R.V."/>
            <person name="Desai S.M."/>
            <person name="Saxena A.K."/>
            <person name="Bagatharia S.B."/>
        </authorList>
    </citation>
    <scope>NUCLEOTIDE SEQUENCE [LARGE SCALE GENOMIC DNA]</scope>
    <source>
        <strain evidence="3 4">BAB-32</strain>
    </source>
</reference>
<dbReference type="RefSeq" id="WP_005272797.1">
    <property type="nucleotide sequence ID" value="NZ_ANPE02000230.1"/>
</dbReference>
<organism evidence="3 4">
    <name type="scientific">Arthrobacter crystallopoietes BAB-32</name>
    <dbReference type="NCBI Taxonomy" id="1246476"/>
    <lineage>
        <taxon>Bacteria</taxon>
        <taxon>Bacillati</taxon>
        <taxon>Actinomycetota</taxon>
        <taxon>Actinomycetes</taxon>
        <taxon>Micrococcales</taxon>
        <taxon>Micrococcaceae</taxon>
        <taxon>Crystallibacter</taxon>
    </lineage>
</organism>
<evidence type="ECO:0000313" key="4">
    <source>
        <dbReference type="Proteomes" id="UP000010729"/>
    </source>
</evidence>
<feature type="region of interest" description="Disordered" evidence="2">
    <location>
        <begin position="63"/>
        <end position="101"/>
    </location>
</feature>
<comment type="caution">
    <text evidence="3">The sequence shown here is derived from an EMBL/GenBank/DDBJ whole genome shotgun (WGS) entry which is preliminary data.</text>
</comment>
<sequence length="101" mass="11307">MANISIESTQEKARQLLNSRIESVTALVQARQRIADLKEQLAEAEREDKRAYVRATRDGWSDEELKKLGLDNAAAKRRKRTTTQPEKPSPAPATVSTSESL</sequence>
<dbReference type="Proteomes" id="UP000010729">
    <property type="component" value="Unassembled WGS sequence"/>
</dbReference>
<gene>
    <name evidence="3" type="ORF">D477_018229</name>
</gene>
<dbReference type="EMBL" id="ANPE02000230">
    <property type="protein sequence ID" value="EMY32806.1"/>
    <property type="molecule type" value="Genomic_DNA"/>
</dbReference>
<proteinExistence type="predicted"/>
<name>N1UQY8_9MICC</name>
<evidence type="ECO:0000256" key="2">
    <source>
        <dbReference type="SAM" id="MobiDB-lite"/>
    </source>
</evidence>
<keyword evidence="1" id="KW-0175">Coiled coil</keyword>
<protein>
    <submittedName>
        <fullName evidence="3">Uncharacterized protein</fullName>
    </submittedName>
</protein>
<feature type="coiled-coil region" evidence="1">
    <location>
        <begin position="27"/>
        <end position="54"/>
    </location>
</feature>
<evidence type="ECO:0000313" key="3">
    <source>
        <dbReference type="EMBL" id="EMY32806.1"/>
    </source>
</evidence>
<accession>N1UQY8</accession>